<sequence length="487" mass="53727">MTYFRNNLSRRDLLRRSTLGFGGLAALDLLSRSSLGESSPGGSSFGASPLAPKAAHFPARAKRVIYIFLDGGLSQIDSYDYKSRLQTDDGKPLPASIAKPKFSFAPTGALLRSPFDWKQQGNSGAWASDLFPAINKQIDNLCFIKSLHHDNEDHITAKKMIFTGSGREVRPNAGSWAAYGLGTENQSLPAFIEIMPGVPKPSSPAFLPSTYGPTAIGRTTADSRDRTWDNLAVVRGANLDRKVRQLDLIRALNANHADRTGVDHAIESEIQNMELAFRMQTAAPDLLSLNGESDDTRKLYGIGEPVTDDFGRACILARRFAEQGVRWITVNHSTMAFGNLWDQHKDLYHGHKKNAEAVDVPIAGLLQDLRQRGMLDDTLVMCGSEFGRTPVFEYQDGGDGRLRNGRDHNPHGFTMWFAGAGVKPGYSHGATDDYGFYAVQDKVHVHDLHATVLHLMGIDHERLTYRYGGRDFRLTDVSGEVVRQILA</sequence>
<accession>A0A7M2X5C9</accession>
<dbReference type="KEGG" id="hbs:IPV69_13300"/>
<gene>
    <name evidence="1" type="ORF">IPV69_13300</name>
</gene>
<dbReference type="SUPFAM" id="SSF53649">
    <property type="entry name" value="Alkaline phosphatase-like"/>
    <property type="match status" value="1"/>
</dbReference>
<evidence type="ECO:0000313" key="2">
    <source>
        <dbReference type="Proteomes" id="UP000593765"/>
    </source>
</evidence>
<dbReference type="InterPro" id="IPR017850">
    <property type="entry name" value="Alkaline_phosphatase_core_sf"/>
</dbReference>
<dbReference type="Pfam" id="PF07394">
    <property type="entry name" value="DUF1501"/>
    <property type="match status" value="1"/>
</dbReference>
<dbReference type="InterPro" id="IPR010869">
    <property type="entry name" value="DUF1501"/>
</dbReference>
<evidence type="ECO:0000313" key="1">
    <source>
        <dbReference type="EMBL" id="QOV92271.1"/>
    </source>
</evidence>
<reference evidence="1 2" key="1">
    <citation type="submission" date="2020-10" db="EMBL/GenBank/DDBJ databases">
        <title>Wide distribution of Phycisphaera-like planctomycetes from WD2101 soil group in peatlands and genome analysis of the first cultivated representative.</title>
        <authorList>
            <person name="Dedysh S.N."/>
            <person name="Beletsky A.V."/>
            <person name="Ivanova A."/>
            <person name="Kulichevskaya I.S."/>
            <person name="Suzina N.E."/>
            <person name="Philippov D.A."/>
            <person name="Rakitin A.L."/>
            <person name="Mardanov A.V."/>
            <person name="Ravin N.V."/>
        </authorList>
    </citation>
    <scope>NUCLEOTIDE SEQUENCE [LARGE SCALE GENOMIC DNA]</scope>
    <source>
        <strain evidence="1 2">M1803</strain>
    </source>
</reference>
<dbReference type="PANTHER" id="PTHR43737:SF1">
    <property type="entry name" value="DUF1501 DOMAIN-CONTAINING PROTEIN"/>
    <property type="match status" value="1"/>
</dbReference>
<dbReference type="Proteomes" id="UP000593765">
    <property type="component" value="Chromosome"/>
</dbReference>
<proteinExistence type="predicted"/>
<organism evidence="1 2">
    <name type="scientific">Humisphaera borealis</name>
    <dbReference type="NCBI Taxonomy" id="2807512"/>
    <lineage>
        <taxon>Bacteria</taxon>
        <taxon>Pseudomonadati</taxon>
        <taxon>Planctomycetota</taxon>
        <taxon>Phycisphaerae</taxon>
        <taxon>Tepidisphaerales</taxon>
        <taxon>Tepidisphaeraceae</taxon>
        <taxon>Humisphaera</taxon>
    </lineage>
</organism>
<dbReference type="AlphaFoldDB" id="A0A7M2X5C9"/>
<name>A0A7M2X5C9_9BACT</name>
<dbReference type="EMBL" id="CP063458">
    <property type="protein sequence ID" value="QOV92271.1"/>
    <property type="molecule type" value="Genomic_DNA"/>
</dbReference>
<dbReference type="PANTHER" id="PTHR43737">
    <property type="entry name" value="BLL7424 PROTEIN"/>
    <property type="match status" value="1"/>
</dbReference>
<protein>
    <submittedName>
        <fullName evidence="1">DUF1501 domain-containing protein</fullName>
    </submittedName>
</protein>
<dbReference type="Gene3D" id="3.40.720.10">
    <property type="entry name" value="Alkaline Phosphatase, subunit A"/>
    <property type="match status" value="1"/>
</dbReference>
<keyword evidence="2" id="KW-1185">Reference proteome</keyword>
<dbReference type="RefSeq" id="WP_206295605.1">
    <property type="nucleotide sequence ID" value="NZ_CP063458.1"/>
</dbReference>